<evidence type="ECO:0000313" key="1">
    <source>
        <dbReference type="EMBL" id="VAW18107.1"/>
    </source>
</evidence>
<organism evidence="1">
    <name type="scientific">hydrothermal vent metagenome</name>
    <dbReference type="NCBI Taxonomy" id="652676"/>
    <lineage>
        <taxon>unclassified sequences</taxon>
        <taxon>metagenomes</taxon>
        <taxon>ecological metagenomes</taxon>
    </lineage>
</organism>
<protein>
    <submittedName>
        <fullName evidence="1">Uncharacterized protein</fullName>
    </submittedName>
</protein>
<name>A0A3B0TXE3_9ZZZZ</name>
<feature type="non-terminal residue" evidence="1">
    <location>
        <position position="1"/>
    </location>
</feature>
<reference evidence="1" key="1">
    <citation type="submission" date="2018-06" db="EMBL/GenBank/DDBJ databases">
        <authorList>
            <person name="Zhirakovskaya E."/>
        </authorList>
    </citation>
    <scope>NUCLEOTIDE SEQUENCE</scope>
</reference>
<sequence>VPNKGVKCNASGLDIPKNTSTIVIKERKPNTFHINAVCDSVCDILIF</sequence>
<gene>
    <name evidence="1" type="ORF">MNBD_BACTEROID05-950</name>
</gene>
<dbReference type="EMBL" id="UOEN01000403">
    <property type="protein sequence ID" value="VAW18107.1"/>
    <property type="molecule type" value="Genomic_DNA"/>
</dbReference>
<accession>A0A3B0TXE3</accession>
<proteinExistence type="predicted"/>
<dbReference type="AlphaFoldDB" id="A0A3B0TXE3"/>